<comment type="function">
    <text evidence="1">Resistance to tetracycline by an active tetracycline efflux. This is an energy-dependent process that decreases the accumulation of the antibiotic in whole cells. This protein functions as a metal-tetracycline/H(+) antiporter.</text>
</comment>
<name>A0A5M6CMT5_9BACT</name>
<reference evidence="10 11" key="1">
    <citation type="submission" date="2019-09" db="EMBL/GenBank/DDBJ databases">
        <title>Genome sequence and assembly of Taibaiella sp.</title>
        <authorList>
            <person name="Chhetri G."/>
        </authorList>
    </citation>
    <scope>NUCLEOTIDE SEQUENCE [LARGE SCALE GENOMIC DNA]</scope>
    <source>
        <strain evidence="10 11">KVB11</strain>
    </source>
</reference>
<feature type="transmembrane region" description="Helical" evidence="8">
    <location>
        <begin position="285"/>
        <end position="303"/>
    </location>
</feature>
<dbReference type="AlphaFoldDB" id="A0A5M6CMT5"/>
<gene>
    <name evidence="10" type="ORF">F0919_02345</name>
</gene>
<evidence type="ECO:0000256" key="4">
    <source>
        <dbReference type="ARBA" id="ARBA00022448"/>
    </source>
</evidence>
<evidence type="ECO:0000259" key="9">
    <source>
        <dbReference type="PROSITE" id="PS50850"/>
    </source>
</evidence>
<feature type="transmembrane region" description="Helical" evidence="8">
    <location>
        <begin position="309"/>
        <end position="330"/>
    </location>
</feature>
<feature type="transmembrane region" description="Helical" evidence="8">
    <location>
        <begin position="79"/>
        <end position="98"/>
    </location>
</feature>
<protein>
    <submittedName>
        <fullName evidence="10">TCR/Tet family MFS transporter</fullName>
    </submittedName>
</protein>
<dbReference type="PANTHER" id="PTHR23504:SF15">
    <property type="entry name" value="MAJOR FACILITATOR SUPERFAMILY (MFS) PROFILE DOMAIN-CONTAINING PROTEIN"/>
    <property type="match status" value="1"/>
</dbReference>
<dbReference type="Proteomes" id="UP000323632">
    <property type="component" value="Unassembled WGS sequence"/>
</dbReference>
<dbReference type="PRINTS" id="PR01035">
    <property type="entry name" value="TCRTETA"/>
</dbReference>
<dbReference type="Gene3D" id="1.20.1250.20">
    <property type="entry name" value="MFS general substrate transporter like domains"/>
    <property type="match status" value="1"/>
</dbReference>
<evidence type="ECO:0000313" key="10">
    <source>
        <dbReference type="EMBL" id="KAA5536528.1"/>
    </source>
</evidence>
<dbReference type="InterPro" id="IPR036259">
    <property type="entry name" value="MFS_trans_sf"/>
</dbReference>
<dbReference type="InterPro" id="IPR020846">
    <property type="entry name" value="MFS_dom"/>
</dbReference>
<evidence type="ECO:0000256" key="2">
    <source>
        <dbReference type="ARBA" id="ARBA00004141"/>
    </source>
</evidence>
<dbReference type="GO" id="GO:0016020">
    <property type="term" value="C:membrane"/>
    <property type="evidence" value="ECO:0007669"/>
    <property type="project" value="UniProtKB-SubCell"/>
</dbReference>
<feature type="transmembrane region" description="Helical" evidence="8">
    <location>
        <begin position="218"/>
        <end position="235"/>
    </location>
</feature>
<evidence type="ECO:0000256" key="1">
    <source>
        <dbReference type="ARBA" id="ARBA00003279"/>
    </source>
</evidence>
<feature type="transmembrane region" description="Helical" evidence="8">
    <location>
        <begin position="255"/>
        <end position="273"/>
    </location>
</feature>
<dbReference type="Pfam" id="PF07690">
    <property type="entry name" value="MFS_1"/>
    <property type="match status" value="1"/>
</dbReference>
<evidence type="ECO:0000256" key="8">
    <source>
        <dbReference type="SAM" id="Phobius"/>
    </source>
</evidence>
<sequence>MPTSKKAAISFIFVTLLIDVMGWGLIIPVMADLIAQLKHIPVNKASTYGALLLSVFAITQFIFSPVIGNLSDRFGRRPVLLCSLLGFGLDYIILAIAPAYGWLFIGRIIAGITGASFTTATAYIADVSTDETSKAKNFGLIGAAFGLGFVLGPALGALLATWGIRAPFYAAAALCLLNCIYGYFFLPESLSKENRRAFDWKRANPFGSLKFLTKHPELGGLAISFFLIYLGAQAVQGNWNFFTIYRFGWNEKMVGISLAIVGVLVGGVQAGLTRVVNPKIGNEKSIYLGLSLYTIGLVLFAFASQSWMMFAFLIPYCLGGICGPSLQSVISGHVPPNQQGELQGSLTSLMSLTTIIGPLIMNSTFTYFTTDKAPFHFPGIHFLIGAACMLLSILITYKVLSREKKERPDLLNVIKGADDKGGTQAH</sequence>
<dbReference type="PROSITE" id="PS00216">
    <property type="entry name" value="SUGAR_TRANSPORT_1"/>
    <property type="match status" value="1"/>
</dbReference>
<dbReference type="CDD" id="cd17388">
    <property type="entry name" value="MFS_TetA"/>
    <property type="match status" value="1"/>
</dbReference>
<dbReference type="EMBL" id="VWSH01000001">
    <property type="protein sequence ID" value="KAA5536528.1"/>
    <property type="molecule type" value="Genomic_DNA"/>
</dbReference>
<dbReference type="InterPro" id="IPR005829">
    <property type="entry name" value="Sugar_transporter_CS"/>
</dbReference>
<dbReference type="InterPro" id="IPR011701">
    <property type="entry name" value="MFS"/>
</dbReference>
<dbReference type="InterPro" id="IPR001958">
    <property type="entry name" value="Tet-R_TetA/multi-R_MdtG-like"/>
</dbReference>
<comment type="similarity">
    <text evidence="3">Belongs to the major facilitator superfamily. TCR/Tet family.</text>
</comment>
<evidence type="ECO:0000256" key="6">
    <source>
        <dbReference type="ARBA" id="ARBA00022989"/>
    </source>
</evidence>
<organism evidence="10 11">
    <name type="scientific">Taibaiella lutea</name>
    <dbReference type="NCBI Taxonomy" id="2608001"/>
    <lineage>
        <taxon>Bacteria</taxon>
        <taxon>Pseudomonadati</taxon>
        <taxon>Bacteroidota</taxon>
        <taxon>Chitinophagia</taxon>
        <taxon>Chitinophagales</taxon>
        <taxon>Chitinophagaceae</taxon>
        <taxon>Taibaiella</taxon>
    </lineage>
</organism>
<keyword evidence="4" id="KW-0813">Transport</keyword>
<keyword evidence="5 8" id="KW-0812">Transmembrane</keyword>
<proteinExistence type="inferred from homology"/>
<comment type="subcellular location">
    <subcellularLocation>
        <location evidence="2">Membrane</location>
        <topology evidence="2">Multi-pass membrane protein</topology>
    </subcellularLocation>
</comment>
<keyword evidence="6 8" id="KW-1133">Transmembrane helix</keyword>
<keyword evidence="11" id="KW-1185">Reference proteome</keyword>
<feature type="transmembrane region" description="Helical" evidence="8">
    <location>
        <begin position="7"/>
        <end position="27"/>
    </location>
</feature>
<dbReference type="SUPFAM" id="SSF103473">
    <property type="entry name" value="MFS general substrate transporter"/>
    <property type="match status" value="1"/>
</dbReference>
<dbReference type="PANTHER" id="PTHR23504">
    <property type="entry name" value="MAJOR FACILITATOR SUPERFAMILY DOMAIN-CONTAINING PROTEIN 10"/>
    <property type="match status" value="1"/>
</dbReference>
<comment type="caution">
    <text evidence="10">The sequence shown here is derived from an EMBL/GenBank/DDBJ whole genome shotgun (WGS) entry which is preliminary data.</text>
</comment>
<accession>A0A5M6CMT5</accession>
<dbReference type="GO" id="GO:0022857">
    <property type="term" value="F:transmembrane transporter activity"/>
    <property type="evidence" value="ECO:0007669"/>
    <property type="project" value="InterPro"/>
</dbReference>
<feature type="transmembrane region" description="Helical" evidence="8">
    <location>
        <begin position="47"/>
        <end position="67"/>
    </location>
</feature>
<feature type="transmembrane region" description="Helical" evidence="8">
    <location>
        <begin position="168"/>
        <end position="186"/>
    </location>
</feature>
<evidence type="ECO:0000256" key="7">
    <source>
        <dbReference type="ARBA" id="ARBA00023136"/>
    </source>
</evidence>
<evidence type="ECO:0000256" key="3">
    <source>
        <dbReference type="ARBA" id="ARBA00007520"/>
    </source>
</evidence>
<feature type="transmembrane region" description="Helical" evidence="8">
    <location>
        <begin position="380"/>
        <end position="400"/>
    </location>
</feature>
<feature type="domain" description="Major facilitator superfamily (MFS) profile" evidence="9">
    <location>
        <begin position="8"/>
        <end position="404"/>
    </location>
</feature>
<feature type="transmembrane region" description="Helical" evidence="8">
    <location>
        <begin position="104"/>
        <end position="125"/>
    </location>
</feature>
<evidence type="ECO:0000256" key="5">
    <source>
        <dbReference type="ARBA" id="ARBA00022692"/>
    </source>
</evidence>
<keyword evidence="7 8" id="KW-0472">Membrane</keyword>
<evidence type="ECO:0000313" key="11">
    <source>
        <dbReference type="Proteomes" id="UP000323632"/>
    </source>
</evidence>
<dbReference type="RefSeq" id="WP_150031105.1">
    <property type="nucleotide sequence ID" value="NZ_VWSH01000001.1"/>
</dbReference>
<dbReference type="PROSITE" id="PS50850">
    <property type="entry name" value="MFS"/>
    <property type="match status" value="1"/>
</dbReference>
<feature type="transmembrane region" description="Helical" evidence="8">
    <location>
        <begin position="137"/>
        <end position="162"/>
    </location>
</feature>
<feature type="transmembrane region" description="Helical" evidence="8">
    <location>
        <begin position="342"/>
        <end position="360"/>
    </location>
</feature>